<comment type="subcellular location">
    <subcellularLocation>
        <location evidence="1">Membrane</location>
        <topology evidence="1">Multi-pass membrane protein</topology>
    </subcellularLocation>
</comment>
<keyword evidence="9" id="KW-1185">Reference proteome</keyword>
<name>A0A6P7F2Y9_DIAVI</name>
<reference evidence="8" key="2">
    <citation type="submission" date="2025-05" db="UniProtKB">
        <authorList>
            <consortium name="EnsemblMetazoa"/>
        </authorList>
    </citation>
    <scope>IDENTIFICATION</scope>
</reference>
<reference evidence="10" key="1">
    <citation type="submission" date="2025-04" db="UniProtKB">
        <authorList>
            <consortium name="RefSeq"/>
        </authorList>
    </citation>
    <scope>IDENTIFICATION</scope>
    <source>
        <tissue evidence="10">Whole insect</tissue>
    </source>
</reference>
<evidence type="ECO:0000313" key="10">
    <source>
        <dbReference type="RefSeq" id="XP_028129242.1"/>
    </source>
</evidence>
<dbReference type="InterPro" id="IPR057282">
    <property type="entry name" value="RETREG1-3-like_RHD"/>
</dbReference>
<evidence type="ECO:0000256" key="1">
    <source>
        <dbReference type="ARBA" id="ARBA00004141"/>
    </source>
</evidence>
<gene>
    <name evidence="10" type="primary">LOC114325380</name>
</gene>
<feature type="transmembrane region" description="Helical" evidence="6">
    <location>
        <begin position="150"/>
        <end position="168"/>
    </location>
</feature>
<dbReference type="Proteomes" id="UP001652700">
    <property type="component" value="Unplaced"/>
</dbReference>
<keyword evidence="3 6" id="KW-1133">Transmembrane helix</keyword>
<dbReference type="AlphaFoldDB" id="A0A6P7F2Y9"/>
<proteinExistence type="predicted"/>
<feature type="transmembrane region" description="Helical" evidence="6">
    <location>
        <begin position="127"/>
        <end position="144"/>
    </location>
</feature>
<dbReference type="RefSeq" id="XP_028129242.1">
    <property type="nucleotide sequence ID" value="XM_028273441.1"/>
</dbReference>
<dbReference type="GO" id="GO:0016020">
    <property type="term" value="C:membrane"/>
    <property type="evidence" value="ECO:0007669"/>
    <property type="project" value="UniProtKB-SubCell"/>
</dbReference>
<feature type="region of interest" description="Disordered" evidence="5">
    <location>
        <begin position="334"/>
        <end position="362"/>
    </location>
</feature>
<evidence type="ECO:0000256" key="5">
    <source>
        <dbReference type="SAM" id="MobiDB-lite"/>
    </source>
</evidence>
<dbReference type="InParanoid" id="A0A6P7F2Y9"/>
<dbReference type="Pfam" id="PF24456">
    <property type="entry name" value="RHD_RETREG1-3"/>
    <property type="match status" value="2"/>
</dbReference>
<evidence type="ECO:0000259" key="7">
    <source>
        <dbReference type="Pfam" id="PF24456"/>
    </source>
</evidence>
<keyword evidence="2 6" id="KW-0812">Transmembrane</keyword>
<evidence type="ECO:0000313" key="8">
    <source>
        <dbReference type="EnsemblMetazoa" id="XP_028129242.1"/>
    </source>
</evidence>
<dbReference type="KEGG" id="dvv:114325380"/>
<dbReference type="EnsemblMetazoa" id="XM_028273441.2">
    <property type="protein sequence ID" value="XP_028129242.1"/>
    <property type="gene ID" value="LOC114325380"/>
</dbReference>
<dbReference type="OrthoDB" id="10029527at2759"/>
<feature type="domain" description="RETREG1-3/ARL6IP-like N-terminal reticulon-homology" evidence="7">
    <location>
        <begin position="104"/>
        <end position="168"/>
    </location>
</feature>
<sequence length="362" mass="41223">MNFLRQKFSDVVIPYFSKRIETNKEQKVGKYGQYFEKIYEVLSWEDTRYSLVVFVVFNYLFWLMVQWQIKIVGLIFFILLILFLFDTFFPHTRQIEQPIKSADMVDNTYIVIMDIFYGLKAFRNENSLTFCVGMSIVFLIINIIARSVSGYLICYLLLLLSFFVPLGIKLLPEEVTSKIANGIKYTFNVKGTLAEEELVPFICDKDFNNRDADLDSLCTDRTADSVSNSLISGISTMPSFLDMAEGDRDIEEDDLIPPLTPSDISSDSDLDHKEMSIDSSHFNGDSSSEEERFLDNTTVFPTDFTDDSGSASRFASVRSNIGQLVSNVWSYAGSSNKPEIKRQNSSSSSSEFEFVSSSDLKE</sequence>
<evidence type="ECO:0000256" key="2">
    <source>
        <dbReference type="ARBA" id="ARBA00022692"/>
    </source>
</evidence>
<feature type="region of interest" description="Disordered" evidence="5">
    <location>
        <begin position="252"/>
        <end position="290"/>
    </location>
</feature>
<organism evidence="10">
    <name type="scientific">Diabrotica virgifera virgifera</name>
    <name type="common">western corn rootworm</name>
    <dbReference type="NCBI Taxonomy" id="50390"/>
    <lineage>
        <taxon>Eukaryota</taxon>
        <taxon>Metazoa</taxon>
        <taxon>Ecdysozoa</taxon>
        <taxon>Arthropoda</taxon>
        <taxon>Hexapoda</taxon>
        <taxon>Insecta</taxon>
        <taxon>Pterygota</taxon>
        <taxon>Neoptera</taxon>
        <taxon>Endopterygota</taxon>
        <taxon>Coleoptera</taxon>
        <taxon>Polyphaga</taxon>
        <taxon>Cucujiformia</taxon>
        <taxon>Chrysomeloidea</taxon>
        <taxon>Chrysomelidae</taxon>
        <taxon>Galerucinae</taxon>
        <taxon>Diabroticina</taxon>
        <taxon>Diabroticites</taxon>
        <taxon>Diabrotica</taxon>
    </lineage>
</organism>
<dbReference type="GeneID" id="114325380"/>
<evidence type="ECO:0000256" key="4">
    <source>
        <dbReference type="ARBA" id="ARBA00023136"/>
    </source>
</evidence>
<evidence type="ECO:0000313" key="9">
    <source>
        <dbReference type="Proteomes" id="UP001652700"/>
    </source>
</evidence>
<evidence type="ECO:0000256" key="3">
    <source>
        <dbReference type="ARBA" id="ARBA00022989"/>
    </source>
</evidence>
<feature type="domain" description="RETREG1-3/ARL6IP-like N-terminal reticulon-homology" evidence="7">
    <location>
        <begin position="31"/>
        <end position="91"/>
    </location>
</feature>
<evidence type="ECO:0000256" key="6">
    <source>
        <dbReference type="SAM" id="Phobius"/>
    </source>
</evidence>
<protein>
    <submittedName>
        <fullName evidence="10">Reticulophagy regulator 3-like</fullName>
    </submittedName>
</protein>
<keyword evidence="4 6" id="KW-0472">Membrane</keyword>
<feature type="compositionally biased region" description="Polar residues" evidence="5">
    <location>
        <begin position="277"/>
        <end position="286"/>
    </location>
</feature>
<feature type="compositionally biased region" description="Low complexity" evidence="5">
    <location>
        <begin position="345"/>
        <end position="362"/>
    </location>
</feature>
<dbReference type="GO" id="GO:0005783">
    <property type="term" value="C:endoplasmic reticulum"/>
    <property type="evidence" value="ECO:0007669"/>
    <property type="project" value="UniProtKB-ARBA"/>
</dbReference>
<feature type="transmembrane region" description="Helical" evidence="6">
    <location>
        <begin position="71"/>
        <end position="89"/>
    </location>
</feature>
<accession>A0A6P7F2Y9</accession>